<dbReference type="STRING" id="1123010.SAMN02745724_00995"/>
<organism evidence="2 3">
    <name type="scientific">Pseudoalteromonas denitrificans DSM 6059</name>
    <dbReference type="NCBI Taxonomy" id="1123010"/>
    <lineage>
        <taxon>Bacteria</taxon>
        <taxon>Pseudomonadati</taxon>
        <taxon>Pseudomonadota</taxon>
        <taxon>Gammaproteobacteria</taxon>
        <taxon>Alteromonadales</taxon>
        <taxon>Pseudoalteromonadaceae</taxon>
        <taxon>Pseudoalteromonas</taxon>
    </lineage>
</organism>
<name>A0A1I1GQG1_9GAMM</name>
<dbReference type="AlphaFoldDB" id="A0A1I1GQG1"/>
<feature type="signal peptide" evidence="1">
    <location>
        <begin position="1"/>
        <end position="19"/>
    </location>
</feature>
<dbReference type="Proteomes" id="UP000198862">
    <property type="component" value="Unassembled WGS sequence"/>
</dbReference>
<protein>
    <submittedName>
        <fullName evidence="2">Uncharacterized protein</fullName>
    </submittedName>
</protein>
<dbReference type="EMBL" id="FOLO01000005">
    <property type="protein sequence ID" value="SFC13874.1"/>
    <property type="molecule type" value="Genomic_DNA"/>
</dbReference>
<sequence length="231" mass="25254">MFIRSYILCIALFLCIACGGGGSSDTPAPTLKTHLIGNGFYTEQSNASQALYVSGQSAFAYSRLRNGTTLSKVLTFTANGSVIGTHFDTAEQKWVEVQGNFKEDVYSYQCKNISDAGNTCINALKSVNYKKDSGRVAKRPSNDDVNKTYQANNWIIQLSGESEQFQIIVDNGNSLSFEFIATSTSWGGYKLASDTGNEQALIAFYQVGNLSYFDLLISNNAENINISNIPF</sequence>
<evidence type="ECO:0000313" key="3">
    <source>
        <dbReference type="Proteomes" id="UP000198862"/>
    </source>
</evidence>
<evidence type="ECO:0000256" key="1">
    <source>
        <dbReference type="SAM" id="SignalP"/>
    </source>
</evidence>
<accession>A0A1I1GQG1</accession>
<keyword evidence="1" id="KW-0732">Signal</keyword>
<evidence type="ECO:0000313" key="2">
    <source>
        <dbReference type="EMBL" id="SFC13874.1"/>
    </source>
</evidence>
<keyword evidence="3" id="KW-1185">Reference proteome</keyword>
<proteinExistence type="predicted"/>
<feature type="chain" id="PRO_5011784250" evidence="1">
    <location>
        <begin position="20"/>
        <end position="231"/>
    </location>
</feature>
<gene>
    <name evidence="2" type="ORF">SAMN02745724_00995</name>
</gene>
<dbReference type="RefSeq" id="WP_091980878.1">
    <property type="nucleotide sequence ID" value="NZ_FOLO01000005.1"/>
</dbReference>
<reference evidence="2 3" key="1">
    <citation type="submission" date="2016-10" db="EMBL/GenBank/DDBJ databases">
        <authorList>
            <person name="de Groot N.N."/>
        </authorList>
    </citation>
    <scope>NUCLEOTIDE SEQUENCE [LARGE SCALE GENOMIC DNA]</scope>
    <source>
        <strain evidence="2 3">DSM 6059</strain>
    </source>
</reference>
<dbReference type="OrthoDB" id="9976096at2"/>